<organism evidence="3 4">
    <name type="scientific">Lacihabitans soyangensis</name>
    <dbReference type="NCBI Taxonomy" id="869394"/>
    <lineage>
        <taxon>Bacteria</taxon>
        <taxon>Pseudomonadati</taxon>
        <taxon>Bacteroidota</taxon>
        <taxon>Cytophagia</taxon>
        <taxon>Cytophagales</taxon>
        <taxon>Leadbetterellaceae</taxon>
        <taxon>Lacihabitans</taxon>
    </lineage>
</organism>
<dbReference type="Gene3D" id="1.10.150.20">
    <property type="entry name" value="5' to 3' exonuclease, C-terminal subdomain"/>
    <property type="match status" value="1"/>
</dbReference>
<dbReference type="RefSeq" id="WP_255035134.1">
    <property type="nucleotide sequence ID" value="NZ_RJUF01000001.1"/>
</dbReference>
<dbReference type="GO" id="GO:0042578">
    <property type="term" value="F:phosphoric ester hydrolase activity"/>
    <property type="evidence" value="ECO:0007669"/>
    <property type="project" value="TreeGrafter"/>
</dbReference>
<dbReference type="InterPro" id="IPR010996">
    <property type="entry name" value="HHH_MUS81"/>
</dbReference>
<sequence>MSNSDIADIIQLTGKLLDLHDRDEMRSKVYISSVFTLERLDTPIAEMSPKEVGLIRGFGKVLSANIEEIVRTGTLKELNDLIEITPEGIFDIFKVKGLGVKKIKTLWKELGIDNINDLKIACENHKIANTKGFGQKTQDAILESLAFMQEQMGKLRMDKAAFLSAEILGHIKGVYENSHEVGHVIRKSETVDLLQFIVLKDGFGGLKFDDTLFHQDVKTSSPSVWRGLYAEYAVAIEIEKVSSRDFLVKKLIKNSAEDHLKFQNADGVTFLSHLTKNTFADEAEAYTSFGFSYIVPEMREGREEFEWTKTHKNEDLVTWEALKGTVHNHSTYSDGSHTLKEMADYCKSLGLKYFGIADHSQTASYASGLWPETVVKQHQEIDALNANYQDFRILKGIESDILVNGDLDYENDVLASFDYVVASVHAVLNMDKEKATRRLLKAVENPYTSILGHPSGRLLLSRKGYPFDYKMIIDACAANKVVMELNASPYRLDIDWRWIDYCLSKGVMISINPDAHETKGIHDMHYGVAVARKAGLTADMTLNCLSKEEIMKVFSKK</sequence>
<dbReference type="InterPro" id="IPR047967">
    <property type="entry name" value="PolX_PHP"/>
</dbReference>
<feature type="domain" description="Polymerase/histidinol phosphatase N-terminal" evidence="1">
    <location>
        <begin position="324"/>
        <end position="403"/>
    </location>
</feature>
<evidence type="ECO:0000313" key="4">
    <source>
        <dbReference type="Proteomes" id="UP001204144"/>
    </source>
</evidence>
<dbReference type="GO" id="GO:0003887">
    <property type="term" value="F:DNA-directed DNA polymerase activity"/>
    <property type="evidence" value="ECO:0007669"/>
    <property type="project" value="InterPro"/>
</dbReference>
<dbReference type="InterPro" id="IPR027421">
    <property type="entry name" value="DNA_pol_lamdba_lyase_dom_sf"/>
</dbReference>
<evidence type="ECO:0000259" key="1">
    <source>
        <dbReference type="SMART" id="SM00481"/>
    </source>
</evidence>
<dbReference type="SUPFAM" id="SSF47802">
    <property type="entry name" value="DNA polymerase beta, N-terminal domain-like"/>
    <property type="match status" value="1"/>
</dbReference>
<dbReference type="EMBL" id="RJUF01000001">
    <property type="protein sequence ID" value="MCP9761399.1"/>
    <property type="molecule type" value="Genomic_DNA"/>
</dbReference>
<evidence type="ECO:0000313" key="3">
    <source>
        <dbReference type="EMBL" id="MCP9761399.1"/>
    </source>
</evidence>
<dbReference type="GO" id="GO:0005829">
    <property type="term" value="C:cytosol"/>
    <property type="evidence" value="ECO:0007669"/>
    <property type="project" value="TreeGrafter"/>
</dbReference>
<dbReference type="InterPro" id="IPR016195">
    <property type="entry name" value="Pol/histidinol_Pase-like"/>
</dbReference>
<dbReference type="GO" id="GO:0004527">
    <property type="term" value="F:exonuclease activity"/>
    <property type="evidence" value="ECO:0007669"/>
    <property type="project" value="UniProtKB-KW"/>
</dbReference>
<feature type="domain" description="DNA-directed DNA polymerase X" evidence="2">
    <location>
        <begin position="1"/>
        <end position="300"/>
    </location>
</feature>
<dbReference type="InterPro" id="IPR022311">
    <property type="entry name" value="PolX-like"/>
</dbReference>
<dbReference type="PIRSF" id="PIRSF005047">
    <property type="entry name" value="UCP005047_YshC"/>
    <property type="match status" value="1"/>
</dbReference>
<proteinExistence type="predicted"/>
<dbReference type="SMART" id="SM00483">
    <property type="entry name" value="POLXc"/>
    <property type="match status" value="1"/>
</dbReference>
<dbReference type="InterPro" id="IPR050243">
    <property type="entry name" value="PHP_phosphatase"/>
</dbReference>
<dbReference type="InterPro" id="IPR002054">
    <property type="entry name" value="DNA-dir_DNA_pol_X"/>
</dbReference>
<dbReference type="Gene3D" id="3.20.20.140">
    <property type="entry name" value="Metal-dependent hydrolases"/>
    <property type="match status" value="1"/>
</dbReference>
<gene>
    <name evidence="3" type="ORF">EGI31_00420</name>
</gene>
<keyword evidence="4" id="KW-1185">Reference proteome</keyword>
<dbReference type="Proteomes" id="UP001204144">
    <property type="component" value="Unassembled WGS sequence"/>
</dbReference>
<dbReference type="InterPro" id="IPR004013">
    <property type="entry name" value="PHP_dom"/>
</dbReference>
<dbReference type="PANTHER" id="PTHR36928:SF1">
    <property type="entry name" value="PHOSPHATASE YCDX-RELATED"/>
    <property type="match status" value="1"/>
</dbReference>
<dbReference type="Gene3D" id="1.10.150.110">
    <property type="entry name" value="DNA polymerase beta, N-terminal domain-like"/>
    <property type="match status" value="1"/>
</dbReference>
<protein>
    <submittedName>
        <fullName evidence="3">DNA polymerase/3'-5' exonuclease PolX</fullName>
    </submittedName>
</protein>
<dbReference type="GO" id="GO:0071978">
    <property type="term" value="P:bacterial-type flagellum-dependent swarming motility"/>
    <property type="evidence" value="ECO:0007669"/>
    <property type="project" value="TreeGrafter"/>
</dbReference>
<dbReference type="PANTHER" id="PTHR36928">
    <property type="entry name" value="PHOSPHATASE YCDX-RELATED"/>
    <property type="match status" value="1"/>
</dbReference>
<dbReference type="Pfam" id="PF02811">
    <property type="entry name" value="PHP"/>
    <property type="match status" value="1"/>
</dbReference>
<dbReference type="Pfam" id="PF14716">
    <property type="entry name" value="HHH_8"/>
    <property type="match status" value="1"/>
</dbReference>
<keyword evidence="3" id="KW-0269">Exonuclease</keyword>
<dbReference type="InterPro" id="IPR003141">
    <property type="entry name" value="Pol/His_phosphatase_N"/>
</dbReference>
<comment type="caution">
    <text evidence="3">The sequence shown here is derived from an EMBL/GenBank/DDBJ whole genome shotgun (WGS) entry which is preliminary data.</text>
</comment>
<accession>A0AAE3GZT6</accession>
<dbReference type="GO" id="GO:0008270">
    <property type="term" value="F:zinc ion binding"/>
    <property type="evidence" value="ECO:0007669"/>
    <property type="project" value="TreeGrafter"/>
</dbReference>
<dbReference type="AlphaFoldDB" id="A0AAE3GZT6"/>
<evidence type="ECO:0000259" key="2">
    <source>
        <dbReference type="SMART" id="SM00483"/>
    </source>
</evidence>
<keyword evidence="3" id="KW-0540">Nuclease</keyword>
<name>A0AAE3GZT6_9BACT</name>
<dbReference type="SUPFAM" id="SSF89550">
    <property type="entry name" value="PHP domain-like"/>
    <property type="match status" value="1"/>
</dbReference>
<keyword evidence="3" id="KW-0378">Hydrolase</keyword>
<dbReference type="CDD" id="cd07436">
    <property type="entry name" value="PHP_PolX"/>
    <property type="match status" value="1"/>
</dbReference>
<dbReference type="SMART" id="SM00481">
    <property type="entry name" value="POLIIIAc"/>
    <property type="match status" value="1"/>
</dbReference>
<reference evidence="3 4" key="1">
    <citation type="submission" date="2018-11" db="EMBL/GenBank/DDBJ databases">
        <title>Novel bacteria species description.</title>
        <authorList>
            <person name="Han J.-H."/>
        </authorList>
    </citation>
    <scope>NUCLEOTIDE SEQUENCE [LARGE SCALE GENOMIC DNA]</scope>
    <source>
        <strain evidence="3 4">KCTC23259</strain>
    </source>
</reference>
<dbReference type="GO" id="GO:0003677">
    <property type="term" value="F:DNA binding"/>
    <property type="evidence" value="ECO:0007669"/>
    <property type="project" value="InterPro"/>
</dbReference>